<evidence type="ECO:0000313" key="3">
    <source>
        <dbReference type="Proteomes" id="UP000054270"/>
    </source>
</evidence>
<dbReference type="EMBL" id="KN817580">
    <property type="protein sequence ID" value="KJA19208.1"/>
    <property type="molecule type" value="Genomic_DNA"/>
</dbReference>
<gene>
    <name evidence="2" type="ORF">HYPSUDRAFT_204776</name>
</gene>
<sequence length="102" mass="10383">MLMGGGGAMAVGAGRYVNDDERLAPVTASCGPGVQAPARSAPRSRLGSTRSAAGTLRTGVVVMRSGDTEAREDAPGPTQFKYGGCAYAHARAWACKPRSCAP</sequence>
<accession>A0A0D2M7N2</accession>
<keyword evidence="3" id="KW-1185">Reference proteome</keyword>
<feature type="region of interest" description="Disordered" evidence="1">
    <location>
        <begin position="28"/>
        <end position="53"/>
    </location>
</feature>
<evidence type="ECO:0000313" key="2">
    <source>
        <dbReference type="EMBL" id="KJA19208.1"/>
    </source>
</evidence>
<dbReference type="AlphaFoldDB" id="A0A0D2M7N2"/>
<proteinExistence type="predicted"/>
<name>A0A0D2M7N2_HYPSF</name>
<reference evidence="3" key="1">
    <citation type="submission" date="2014-04" db="EMBL/GenBank/DDBJ databases">
        <title>Evolutionary Origins and Diversification of the Mycorrhizal Mutualists.</title>
        <authorList>
            <consortium name="DOE Joint Genome Institute"/>
            <consortium name="Mycorrhizal Genomics Consortium"/>
            <person name="Kohler A."/>
            <person name="Kuo A."/>
            <person name="Nagy L.G."/>
            <person name="Floudas D."/>
            <person name="Copeland A."/>
            <person name="Barry K.W."/>
            <person name="Cichocki N."/>
            <person name="Veneault-Fourrey C."/>
            <person name="LaButti K."/>
            <person name="Lindquist E.A."/>
            <person name="Lipzen A."/>
            <person name="Lundell T."/>
            <person name="Morin E."/>
            <person name="Murat C."/>
            <person name="Riley R."/>
            <person name="Ohm R."/>
            <person name="Sun H."/>
            <person name="Tunlid A."/>
            <person name="Henrissat B."/>
            <person name="Grigoriev I.V."/>
            <person name="Hibbett D.S."/>
            <person name="Martin F."/>
        </authorList>
    </citation>
    <scope>NUCLEOTIDE SEQUENCE [LARGE SCALE GENOMIC DNA]</scope>
    <source>
        <strain evidence="3">FD-334 SS-4</strain>
    </source>
</reference>
<dbReference type="Proteomes" id="UP000054270">
    <property type="component" value="Unassembled WGS sequence"/>
</dbReference>
<organism evidence="2 3">
    <name type="scientific">Hypholoma sublateritium (strain FD-334 SS-4)</name>
    <dbReference type="NCBI Taxonomy" id="945553"/>
    <lineage>
        <taxon>Eukaryota</taxon>
        <taxon>Fungi</taxon>
        <taxon>Dikarya</taxon>
        <taxon>Basidiomycota</taxon>
        <taxon>Agaricomycotina</taxon>
        <taxon>Agaricomycetes</taxon>
        <taxon>Agaricomycetidae</taxon>
        <taxon>Agaricales</taxon>
        <taxon>Agaricineae</taxon>
        <taxon>Strophariaceae</taxon>
        <taxon>Hypholoma</taxon>
    </lineage>
</organism>
<protein>
    <submittedName>
        <fullName evidence="2">Uncharacterized protein</fullName>
    </submittedName>
</protein>
<evidence type="ECO:0000256" key="1">
    <source>
        <dbReference type="SAM" id="MobiDB-lite"/>
    </source>
</evidence>